<reference evidence="1" key="2">
    <citation type="journal article" date="2018" name="Appl. Environ. Microbiol.">
        <title>Genome Analysis of Fimbriiglobus ruber SP5(T), a Planctomycete with Confirmed Chitinolytic Capability.</title>
        <authorList>
            <person name="Ravin N.V."/>
            <person name="Rakitin A.L."/>
            <person name="Ivanova A.A."/>
            <person name="Beletsky A.V."/>
            <person name="Kulichevskaya I.S."/>
            <person name="Mardanov A.V."/>
            <person name="Dedysh S.N."/>
        </authorList>
    </citation>
    <scope>NUCLEOTIDE SEQUENCE</scope>
    <source>
        <strain evidence="1">SP5</strain>
    </source>
</reference>
<comment type="caution">
    <text evidence="1">The sequence shown here is derived from an EMBL/GenBank/DDBJ whole genome shotgun (WGS) entry which is preliminary data.</text>
</comment>
<dbReference type="Proteomes" id="UP000214646">
    <property type="component" value="Unassembled WGS sequence"/>
</dbReference>
<proteinExistence type="predicted"/>
<dbReference type="AlphaFoldDB" id="A0A225DCR0"/>
<gene>
    <name evidence="2" type="ORF">FRUB_02511</name>
    <name evidence="1" type="ORF">FRUB_08891</name>
</gene>
<protein>
    <recommendedName>
        <fullName evidence="4">DUF4058 domain-containing protein</fullName>
    </recommendedName>
</protein>
<sequence>MAVAPHVYAPPTAPIAGAADFTDPDLFEVQIFRGEGQWQMVAAIELVSEANKDRPETRRAFAVKCASYLQRGISVVFVDVVTTRSADFHTELGRLLHWPAEFHWTSPSGLSAISYRAVAREEEVHLEVWPHALAVGTALPTVPLWLAPDLAVPLELELTYAAACQSLRLDNSPPNP</sequence>
<dbReference type="EMBL" id="NIDE01000004">
    <property type="protein sequence ID" value="OWK42914.1"/>
    <property type="molecule type" value="Genomic_DNA"/>
</dbReference>
<reference evidence="3" key="1">
    <citation type="submission" date="2017-06" db="EMBL/GenBank/DDBJ databases">
        <title>Genome analysis of Fimbriiglobus ruber SP5, the first member of the order Planctomycetales with confirmed chitinolytic capability.</title>
        <authorList>
            <person name="Ravin N.V."/>
            <person name="Rakitin A.L."/>
            <person name="Ivanova A.A."/>
            <person name="Beletsky A.V."/>
            <person name="Kulichevskaya I.S."/>
            <person name="Mardanov A.V."/>
            <person name="Dedysh S.N."/>
        </authorList>
    </citation>
    <scope>NUCLEOTIDE SEQUENCE [LARGE SCALE GENOMIC DNA]</scope>
    <source>
        <strain evidence="3">SP5</strain>
    </source>
</reference>
<evidence type="ECO:0008006" key="4">
    <source>
        <dbReference type="Google" id="ProtNLM"/>
    </source>
</evidence>
<evidence type="ECO:0000313" key="2">
    <source>
        <dbReference type="EMBL" id="OWK42914.1"/>
    </source>
</evidence>
<organism evidence="1 3">
    <name type="scientific">Fimbriiglobus ruber</name>
    <dbReference type="NCBI Taxonomy" id="1908690"/>
    <lineage>
        <taxon>Bacteria</taxon>
        <taxon>Pseudomonadati</taxon>
        <taxon>Planctomycetota</taxon>
        <taxon>Planctomycetia</taxon>
        <taxon>Gemmatales</taxon>
        <taxon>Gemmataceae</taxon>
        <taxon>Fimbriiglobus</taxon>
    </lineage>
</organism>
<name>A0A225DCR0_9BACT</name>
<evidence type="ECO:0000313" key="1">
    <source>
        <dbReference type="EMBL" id="OWK36328.1"/>
    </source>
</evidence>
<dbReference type="EMBL" id="NIDE01000017">
    <property type="protein sequence ID" value="OWK36328.1"/>
    <property type="molecule type" value="Genomic_DNA"/>
</dbReference>
<keyword evidence="3" id="KW-1185">Reference proteome</keyword>
<evidence type="ECO:0000313" key="3">
    <source>
        <dbReference type="Proteomes" id="UP000214646"/>
    </source>
</evidence>
<accession>A0A225DCR0</accession>